<reference evidence="1" key="1">
    <citation type="submission" date="2014-01" db="EMBL/GenBank/DDBJ databases">
        <authorList>
            <person name="Aslett M."/>
        </authorList>
    </citation>
    <scope>NUCLEOTIDE SEQUENCE</scope>
</reference>
<dbReference type="EMBL" id="HG806371">
    <property type="protein sequence ID" value="CDW58577.1"/>
    <property type="molecule type" value="Genomic_DNA"/>
</dbReference>
<dbReference type="AlphaFoldDB" id="A0A077ZDX7"/>
<accession>A0A077ZDX7</accession>
<proteinExistence type="predicted"/>
<protein>
    <submittedName>
        <fullName evidence="1">Uncharacterized protein</fullName>
    </submittedName>
</protein>
<gene>
    <name evidence="1" type="ORF">TTRE_0000689801</name>
</gene>
<sequence length="92" mass="10395">MVEQELYKFDKEVRKRPFPVANVAGDTPIPSIRVDFAESRARILTLSILGVEEKDYSCRRMETLRLPTIAPTTRPPSVGPFLHNLPGTVNMI</sequence>
<keyword evidence="2" id="KW-1185">Reference proteome</keyword>
<reference evidence="1" key="2">
    <citation type="submission" date="2014-03" db="EMBL/GenBank/DDBJ databases">
        <title>The whipworm genome and dual-species transcriptomics of an intimate host-pathogen interaction.</title>
        <authorList>
            <person name="Foth B.J."/>
            <person name="Tsai I.J."/>
            <person name="Reid A.J."/>
            <person name="Bancroft A.J."/>
            <person name="Nichol S."/>
            <person name="Tracey A."/>
            <person name="Holroyd N."/>
            <person name="Cotton J.A."/>
            <person name="Stanley E.J."/>
            <person name="Zarowiecki M."/>
            <person name="Liu J.Z."/>
            <person name="Huckvale T."/>
            <person name="Cooper P.J."/>
            <person name="Grencis R.K."/>
            <person name="Berriman M."/>
        </authorList>
    </citation>
    <scope>NUCLEOTIDE SEQUENCE [LARGE SCALE GENOMIC DNA]</scope>
</reference>
<dbReference type="Proteomes" id="UP000030665">
    <property type="component" value="Unassembled WGS sequence"/>
</dbReference>
<evidence type="ECO:0000313" key="2">
    <source>
        <dbReference type="Proteomes" id="UP000030665"/>
    </source>
</evidence>
<organism evidence="1 2">
    <name type="scientific">Trichuris trichiura</name>
    <name type="common">Whipworm</name>
    <name type="synonym">Trichocephalus trichiurus</name>
    <dbReference type="NCBI Taxonomy" id="36087"/>
    <lineage>
        <taxon>Eukaryota</taxon>
        <taxon>Metazoa</taxon>
        <taxon>Ecdysozoa</taxon>
        <taxon>Nematoda</taxon>
        <taxon>Enoplea</taxon>
        <taxon>Dorylaimia</taxon>
        <taxon>Trichinellida</taxon>
        <taxon>Trichuridae</taxon>
        <taxon>Trichuris</taxon>
    </lineage>
</organism>
<name>A0A077ZDX7_TRITR</name>
<evidence type="ECO:0000313" key="1">
    <source>
        <dbReference type="EMBL" id="CDW58577.1"/>
    </source>
</evidence>